<keyword evidence="4 6" id="KW-0238">DNA-binding</keyword>
<name>A0A9X2UPN1_9BACT</name>
<dbReference type="Pfam" id="PF00872">
    <property type="entry name" value="Transposase_mut"/>
    <property type="match status" value="1"/>
</dbReference>
<evidence type="ECO:0000256" key="4">
    <source>
        <dbReference type="ARBA" id="ARBA00023125"/>
    </source>
</evidence>
<dbReference type="PANTHER" id="PTHR33217:SF7">
    <property type="entry name" value="TRANSPOSASE FOR INSERTION SEQUENCE ELEMENT IS1081"/>
    <property type="match status" value="1"/>
</dbReference>
<evidence type="ECO:0000256" key="2">
    <source>
        <dbReference type="ARBA" id="ARBA00010961"/>
    </source>
</evidence>
<evidence type="ECO:0000313" key="8">
    <source>
        <dbReference type="Proteomes" id="UP001155040"/>
    </source>
</evidence>
<keyword evidence="6" id="KW-0814">Transposable element</keyword>
<evidence type="ECO:0000256" key="5">
    <source>
        <dbReference type="ARBA" id="ARBA00023172"/>
    </source>
</evidence>
<dbReference type="AlphaFoldDB" id="A0A9X2UPN1"/>
<organism evidence="7 8">
    <name type="scientific">Salinibacter ruber</name>
    <dbReference type="NCBI Taxonomy" id="146919"/>
    <lineage>
        <taxon>Bacteria</taxon>
        <taxon>Pseudomonadati</taxon>
        <taxon>Rhodothermota</taxon>
        <taxon>Rhodothermia</taxon>
        <taxon>Rhodothermales</taxon>
        <taxon>Salinibacteraceae</taxon>
        <taxon>Salinibacter</taxon>
    </lineage>
</organism>
<evidence type="ECO:0000256" key="6">
    <source>
        <dbReference type="RuleBase" id="RU365089"/>
    </source>
</evidence>
<dbReference type="Proteomes" id="UP001155040">
    <property type="component" value="Unassembled WGS sequence"/>
</dbReference>
<accession>A0A9X2UPN1</accession>
<comment type="function">
    <text evidence="1 6">Required for the transposition of the insertion element.</text>
</comment>
<sequence length="73" mass="8280">MPLQLKVRRQKAVWSTTAMIAVGISEDGQREILGFKIALRETGESWKELFEDLKARRGLRRVELATSDAHGRA</sequence>
<proteinExistence type="inferred from homology"/>
<keyword evidence="3 6" id="KW-0815">Transposition</keyword>
<keyword evidence="5 6" id="KW-0233">DNA recombination</keyword>
<reference evidence="7" key="1">
    <citation type="submission" date="2022-08" db="EMBL/GenBank/DDBJ databases">
        <title>Genomic Encyclopedia of Type Strains, Phase V (KMG-V): Genome sequencing to study the core and pangenomes of soil and plant-associated prokaryotes.</title>
        <authorList>
            <person name="Whitman W."/>
        </authorList>
    </citation>
    <scope>NUCLEOTIDE SEQUENCE</scope>
    <source>
        <strain evidence="7">SP3012</strain>
    </source>
</reference>
<evidence type="ECO:0000313" key="7">
    <source>
        <dbReference type="EMBL" id="MCS4038210.1"/>
    </source>
</evidence>
<comment type="similarity">
    <text evidence="2 6">Belongs to the transposase mutator family.</text>
</comment>
<dbReference type="GO" id="GO:0004803">
    <property type="term" value="F:transposase activity"/>
    <property type="evidence" value="ECO:0007669"/>
    <property type="project" value="UniProtKB-UniRule"/>
</dbReference>
<dbReference type="GO" id="GO:0006313">
    <property type="term" value="P:DNA transposition"/>
    <property type="evidence" value="ECO:0007669"/>
    <property type="project" value="UniProtKB-UniRule"/>
</dbReference>
<evidence type="ECO:0000256" key="1">
    <source>
        <dbReference type="ARBA" id="ARBA00002190"/>
    </source>
</evidence>
<protein>
    <recommendedName>
        <fullName evidence="6">Mutator family transposase</fullName>
    </recommendedName>
</protein>
<dbReference type="GO" id="GO:0003677">
    <property type="term" value="F:DNA binding"/>
    <property type="evidence" value="ECO:0007669"/>
    <property type="project" value="UniProtKB-UniRule"/>
</dbReference>
<dbReference type="PANTHER" id="PTHR33217">
    <property type="entry name" value="TRANSPOSASE FOR INSERTION SEQUENCE ELEMENT IS1081"/>
    <property type="match status" value="1"/>
</dbReference>
<comment type="caution">
    <text evidence="7">The sequence shown here is derived from an EMBL/GenBank/DDBJ whole genome shotgun (WGS) entry which is preliminary data.</text>
</comment>
<dbReference type="EMBL" id="JANUBF010000045">
    <property type="protein sequence ID" value="MCS4038210.1"/>
    <property type="molecule type" value="Genomic_DNA"/>
</dbReference>
<gene>
    <name evidence="7" type="ORF">GGQ01_003300</name>
</gene>
<dbReference type="InterPro" id="IPR001207">
    <property type="entry name" value="Transposase_mutator"/>
</dbReference>
<evidence type="ECO:0000256" key="3">
    <source>
        <dbReference type="ARBA" id="ARBA00022578"/>
    </source>
</evidence>